<evidence type="ECO:0000313" key="2">
    <source>
        <dbReference type="Proteomes" id="UP000031774"/>
    </source>
</evidence>
<accession>A0A0B5HNW2</accession>
<dbReference type="EMBL" id="CP010407">
    <property type="protein sequence ID" value="AJF63800.1"/>
    <property type="molecule type" value="Genomic_DNA"/>
</dbReference>
<name>A0A0B5HNW2_9ACTN</name>
<dbReference type="KEGG" id="svt:SVTN_04490"/>
<gene>
    <name evidence="1" type="ORF">SVTN_04490</name>
</gene>
<dbReference type="RefSeq" id="WP_041127884.1">
    <property type="nucleotide sequence ID" value="NZ_CP010407.1"/>
</dbReference>
<dbReference type="Proteomes" id="UP000031774">
    <property type="component" value="Chromosome"/>
</dbReference>
<dbReference type="HOGENOM" id="CLU_1730456_0_0_11"/>
<dbReference type="AlphaFoldDB" id="A0A0B5HNW2"/>
<organism evidence="1 2">
    <name type="scientific">Streptomyces vietnamensis</name>
    <dbReference type="NCBI Taxonomy" id="362257"/>
    <lineage>
        <taxon>Bacteria</taxon>
        <taxon>Bacillati</taxon>
        <taxon>Actinomycetota</taxon>
        <taxon>Actinomycetes</taxon>
        <taxon>Kitasatosporales</taxon>
        <taxon>Streptomycetaceae</taxon>
        <taxon>Streptomyces</taxon>
    </lineage>
</organism>
<keyword evidence="2" id="KW-1185">Reference proteome</keyword>
<protein>
    <submittedName>
        <fullName evidence="1">Uncharacterized protein</fullName>
    </submittedName>
</protein>
<proteinExistence type="predicted"/>
<sequence length="151" mass="16162">MSQLGSEAYFLAAAPQLLEALTREGGVRIEAFAGILMEKLRRLESEHLAGIPVRDVHDPPGAAPVPLSGDALKNLHFAVVAAGRTRFLRILRHSREVADHIWDFAESDAFAVAVSRAHEHTTGEPWQGPLPGFHTVEADDTVSAAAGISPG</sequence>
<evidence type="ECO:0000313" key="1">
    <source>
        <dbReference type="EMBL" id="AJF63800.1"/>
    </source>
</evidence>
<reference evidence="1 2" key="1">
    <citation type="submission" date="2014-12" db="EMBL/GenBank/DDBJ databases">
        <title>Complete genome sequence of Streptomyces vietnamensis strain GIMV4.0001, a genetic manipulable producer of the benzoisochromanequinone antibiotic granaticin.</title>
        <authorList>
            <person name="Deng M.R."/>
            <person name="Guo J."/>
            <person name="Ma L.Y."/>
            <person name="Feng G.D."/>
            <person name="Mo C.Y."/>
            <person name="Zhu H.H."/>
        </authorList>
    </citation>
    <scope>NUCLEOTIDE SEQUENCE [LARGE SCALE GENOMIC DNA]</scope>
    <source>
        <strain evidence="2">GIMV4.0001</strain>
    </source>
</reference>
<dbReference type="STRING" id="362257.SVTN_04490"/>